<organism evidence="1 2">
    <name type="scientific">Vanilla planifolia</name>
    <name type="common">Vanilla</name>
    <dbReference type="NCBI Taxonomy" id="51239"/>
    <lineage>
        <taxon>Eukaryota</taxon>
        <taxon>Viridiplantae</taxon>
        <taxon>Streptophyta</taxon>
        <taxon>Embryophyta</taxon>
        <taxon>Tracheophyta</taxon>
        <taxon>Spermatophyta</taxon>
        <taxon>Magnoliopsida</taxon>
        <taxon>Liliopsida</taxon>
        <taxon>Asparagales</taxon>
        <taxon>Orchidaceae</taxon>
        <taxon>Vanilloideae</taxon>
        <taxon>Vanilleae</taxon>
        <taxon>Vanilla</taxon>
    </lineage>
</organism>
<sequence length="115" mass="12662">MVTSGCTGLGTQQAMAHAAESIMGPLETIKSMCWWNKVFQATTFFCSEHLIVPSSTTYRFIHLYGGSVEPVGPEGPEVYGFPTVGGVADEPLEYNFGFPVWSRVSIFWAQKMEDS</sequence>
<dbReference type="PANTHER" id="PTHR22925">
    <property type="entry name" value="GLYCOSYL HYDROLASE 43 FAMILY MEMBER"/>
    <property type="match status" value="1"/>
</dbReference>
<gene>
    <name evidence="1" type="ORF">HPP92_024898</name>
</gene>
<evidence type="ECO:0000313" key="2">
    <source>
        <dbReference type="Proteomes" id="UP000636800"/>
    </source>
</evidence>
<dbReference type="EMBL" id="JADCNL010000013">
    <property type="protein sequence ID" value="KAG0455606.1"/>
    <property type="molecule type" value="Genomic_DNA"/>
</dbReference>
<name>A0A835UDQ1_VANPL</name>
<dbReference type="AlphaFoldDB" id="A0A835UDQ1"/>
<comment type="caution">
    <text evidence="1">The sequence shown here is derived from an EMBL/GenBank/DDBJ whole genome shotgun (WGS) entry which is preliminary data.</text>
</comment>
<dbReference type="PANTHER" id="PTHR22925:SF3">
    <property type="entry name" value="GLYCOSYL HYDROLASE FAMILY PROTEIN 43"/>
    <property type="match status" value="1"/>
</dbReference>
<protein>
    <submittedName>
        <fullName evidence="1">Uncharacterized protein</fullName>
    </submittedName>
</protein>
<accession>A0A835UDQ1</accession>
<proteinExistence type="predicted"/>
<keyword evidence="2" id="KW-1185">Reference proteome</keyword>
<dbReference type="Proteomes" id="UP000636800">
    <property type="component" value="Chromosome 13"/>
</dbReference>
<reference evidence="1 2" key="1">
    <citation type="journal article" date="2020" name="Nat. Food">
        <title>A phased Vanilla planifolia genome enables genetic improvement of flavour and production.</title>
        <authorList>
            <person name="Hasing T."/>
            <person name="Tang H."/>
            <person name="Brym M."/>
            <person name="Khazi F."/>
            <person name="Huang T."/>
            <person name="Chambers A.H."/>
        </authorList>
    </citation>
    <scope>NUCLEOTIDE SEQUENCE [LARGE SCALE GENOMIC DNA]</scope>
    <source>
        <tissue evidence="1">Leaf</tissue>
    </source>
</reference>
<evidence type="ECO:0000313" key="1">
    <source>
        <dbReference type="EMBL" id="KAG0455606.1"/>
    </source>
</evidence>